<keyword evidence="4" id="KW-0378">Hydrolase</keyword>
<name>C7QEG1_CATAD</name>
<protein>
    <submittedName>
        <fullName evidence="4">Endonuclease/exonuclease/phosphatase</fullName>
    </submittedName>
</protein>
<feature type="chain" id="PRO_5002981573" evidence="2">
    <location>
        <begin position="29"/>
        <end position="802"/>
    </location>
</feature>
<dbReference type="InterPro" id="IPR001322">
    <property type="entry name" value="Lamin_tail_dom"/>
</dbReference>
<dbReference type="PANTHER" id="PTHR42834">
    <property type="entry name" value="ENDONUCLEASE/EXONUCLEASE/PHOSPHATASE FAMILY PROTEIN (AFU_ORTHOLOGUE AFUA_3G09210)"/>
    <property type="match status" value="1"/>
</dbReference>
<dbReference type="eggNOG" id="COG2374">
    <property type="taxonomic scope" value="Bacteria"/>
</dbReference>
<feature type="compositionally biased region" description="Gly residues" evidence="1">
    <location>
        <begin position="208"/>
        <end position="217"/>
    </location>
</feature>
<dbReference type="KEGG" id="cai:Caci_1932"/>
<dbReference type="SUPFAM" id="SSF74853">
    <property type="entry name" value="Lamin A/C globular tail domain"/>
    <property type="match status" value="1"/>
</dbReference>
<sequence precursor="true">MQRTRALTAVAISASTIAALLALPSAEATVSTDVVVNEVYGGGGNSGATLKNDFIELRNNGTAPVSLASWSVQYISAAPGATTTWQVTNLTGSIAPGKTYLVGEAAGAGGTADLPAPDATGAINMSGTAGTVALVTSQTALSCKTAADCAADASVKDLVGYGTAVIHEGTADAPAASNTASVARAAAGTDTDQNGADFTAGDPTPAAGGSGSGGGTQPGPLRIHDIQGAGWVSPVNGQAVTNVPGIVTALRTSGSKGFWMQDPTPDANPATSEGVFVYTSSAPTVAVGDSVLVSGKAQAYYPLASGDTVATTSNLSVTEIGTATVTEVSSGNALPAPIVLSAANVPATYAPDLGGANIESTPVTPSRSVLDFYRSIQGMRVEVDDARVVGPSDAYGEQYVTVKPNEATTYRGGSELLGENQTPSGRLEVVAADGSNPHVSVGDVLTGATVGAMDYSQYGGFLISASTVGTVQNNHLAPVVADANPAKDLSVATYNVENLAPSDPDSKFQRLGAGIVTNLATPDIVSVEEVQDNSGATDDGTVAADQTLTKLTAAIAAAGGPKYAWREIDPANDKDGGQPGGNIRTVFLYNPARVTFVDTGAASVNRTTTGTQVVSKHGEPALSLSPGRIDPANPVWNSSRKPLVGQFSFRGHDVFVIANHFDAKLGDQNQDGRFQYPAQSSALQRSGQAQVEHDFVQKLLDVDKKADVVVVGDLNDYQFSPALSSLRTGTSDGTGPSILTDLISTLPTNEQYTYDYEGVSEVLDHILVSKGIKDLSYQVVHVNAEYTDQASDHDPQVVRIKP</sequence>
<dbReference type="AlphaFoldDB" id="C7QEG1"/>
<dbReference type="Gene3D" id="3.60.10.10">
    <property type="entry name" value="Endonuclease/exonuclease/phosphatase"/>
    <property type="match status" value="1"/>
</dbReference>
<keyword evidence="4" id="KW-0269">Exonuclease</keyword>
<keyword evidence="4" id="KW-0540">Nuclease</keyword>
<dbReference type="EMBL" id="CP001700">
    <property type="protein sequence ID" value="ACU70852.1"/>
    <property type="molecule type" value="Genomic_DNA"/>
</dbReference>
<dbReference type="CDD" id="cd04486">
    <property type="entry name" value="YhcR_OBF_like"/>
    <property type="match status" value="1"/>
</dbReference>
<keyword evidence="5" id="KW-1185">Reference proteome</keyword>
<feature type="signal peptide" evidence="2">
    <location>
        <begin position="1"/>
        <end position="28"/>
    </location>
</feature>
<dbReference type="InParanoid" id="C7QEG1"/>
<evidence type="ECO:0000256" key="1">
    <source>
        <dbReference type="SAM" id="MobiDB-lite"/>
    </source>
</evidence>
<keyword evidence="2" id="KW-0732">Signal</keyword>
<dbReference type="Proteomes" id="UP000000851">
    <property type="component" value="Chromosome"/>
</dbReference>
<evidence type="ECO:0000313" key="4">
    <source>
        <dbReference type="EMBL" id="ACU70852.1"/>
    </source>
</evidence>
<dbReference type="GO" id="GO:0004527">
    <property type="term" value="F:exonuclease activity"/>
    <property type="evidence" value="ECO:0007669"/>
    <property type="project" value="UniProtKB-KW"/>
</dbReference>
<evidence type="ECO:0000259" key="3">
    <source>
        <dbReference type="PROSITE" id="PS51841"/>
    </source>
</evidence>
<dbReference type="PANTHER" id="PTHR42834:SF1">
    <property type="entry name" value="ENDONUCLEASE_EXONUCLEASE_PHOSPHATASE FAMILY PROTEIN (AFU_ORTHOLOGUE AFUA_3G09210)"/>
    <property type="match status" value="1"/>
</dbReference>
<dbReference type="InterPro" id="IPR036415">
    <property type="entry name" value="Lamin_tail_dom_sf"/>
</dbReference>
<dbReference type="HOGENOM" id="CLU_003608_1_1_11"/>
<keyword evidence="4" id="KW-0255">Endonuclease</keyword>
<proteinExistence type="predicted"/>
<accession>C7QEG1</accession>
<dbReference type="Pfam" id="PF00932">
    <property type="entry name" value="LTD"/>
    <property type="match status" value="1"/>
</dbReference>
<dbReference type="RefSeq" id="WP_012786145.1">
    <property type="nucleotide sequence ID" value="NC_013131.1"/>
</dbReference>
<organism evidence="4 5">
    <name type="scientific">Catenulispora acidiphila (strain DSM 44928 / JCM 14897 / NBRC 102108 / NRRL B-24433 / ID139908)</name>
    <dbReference type="NCBI Taxonomy" id="479433"/>
    <lineage>
        <taxon>Bacteria</taxon>
        <taxon>Bacillati</taxon>
        <taxon>Actinomycetota</taxon>
        <taxon>Actinomycetes</taxon>
        <taxon>Catenulisporales</taxon>
        <taxon>Catenulisporaceae</taxon>
        <taxon>Catenulispora</taxon>
    </lineage>
</organism>
<dbReference type="SUPFAM" id="SSF56219">
    <property type="entry name" value="DNase I-like"/>
    <property type="match status" value="1"/>
</dbReference>
<dbReference type="GO" id="GO:0004519">
    <property type="term" value="F:endonuclease activity"/>
    <property type="evidence" value="ECO:0007669"/>
    <property type="project" value="UniProtKB-KW"/>
</dbReference>
<gene>
    <name evidence="4" type="ordered locus">Caci_1932</name>
</gene>
<dbReference type="InterPro" id="IPR005135">
    <property type="entry name" value="Endo/exonuclease/phosphatase"/>
</dbReference>
<dbReference type="PROSITE" id="PS51841">
    <property type="entry name" value="LTD"/>
    <property type="match status" value="1"/>
</dbReference>
<evidence type="ECO:0000256" key="2">
    <source>
        <dbReference type="SAM" id="SignalP"/>
    </source>
</evidence>
<dbReference type="STRING" id="479433.Caci_1932"/>
<feature type="region of interest" description="Disordered" evidence="1">
    <location>
        <begin position="184"/>
        <end position="224"/>
    </location>
</feature>
<dbReference type="InterPro" id="IPR036691">
    <property type="entry name" value="Endo/exonu/phosph_ase_sf"/>
</dbReference>
<evidence type="ECO:0000313" key="5">
    <source>
        <dbReference type="Proteomes" id="UP000000851"/>
    </source>
</evidence>
<dbReference type="Pfam" id="PF03372">
    <property type="entry name" value="Exo_endo_phos"/>
    <property type="match status" value="1"/>
</dbReference>
<reference evidence="4 5" key="1">
    <citation type="journal article" date="2009" name="Stand. Genomic Sci.">
        <title>Complete genome sequence of Catenulispora acidiphila type strain (ID 139908).</title>
        <authorList>
            <person name="Copeland A."/>
            <person name="Lapidus A."/>
            <person name="Glavina Del Rio T."/>
            <person name="Nolan M."/>
            <person name="Lucas S."/>
            <person name="Chen F."/>
            <person name="Tice H."/>
            <person name="Cheng J.F."/>
            <person name="Bruce D."/>
            <person name="Goodwin L."/>
            <person name="Pitluck S."/>
            <person name="Mikhailova N."/>
            <person name="Pati A."/>
            <person name="Ivanova N."/>
            <person name="Mavromatis K."/>
            <person name="Chen A."/>
            <person name="Palaniappan K."/>
            <person name="Chain P."/>
            <person name="Land M."/>
            <person name="Hauser L."/>
            <person name="Chang Y.J."/>
            <person name="Jeffries C.D."/>
            <person name="Chertkov O."/>
            <person name="Brettin T."/>
            <person name="Detter J.C."/>
            <person name="Han C."/>
            <person name="Ali Z."/>
            <person name="Tindall B.J."/>
            <person name="Goker M."/>
            <person name="Bristow J."/>
            <person name="Eisen J.A."/>
            <person name="Markowitz V."/>
            <person name="Hugenholtz P."/>
            <person name="Kyrpides N.C."/>
            <person name="Klenk H.P."/>
        </authorList>
    </citation>
    <scope>NUCLEOTIDE SEQUENCE [LARGE SCALE GENOMIC DNA]</scope>
    <source>
        <strain evidence="5">DSM 44928 / JCM 14897 / NBRC 102108 / NRRL B-24433 / ID139908</strain>
    </source>
</reference>
<feature type="domain" description="LTD" evidence="3">
    <location>
        <begin position="22"/>
        <end position="163"/>
    </location>
</feature>